<dbReference type="InterPro" id="IPR009081">
    <property type="entry name" value="PP-bd_ACP"/>
</dbReference>
<evidence type="ECO:0000313" key="3">
    <source>
        <dbReference type="EMBL" id="BAI79865.1"/>
    </source>
</evidence>
<dbReference type="Proteomes" id="UP000001520">
    <property type="component" value="Chromosome"/>
</dbReference>
<dbReference type="InterPro" id="IPR036736">
    <property type="entry name" value="ACP-like_sf"/>
</dbReference>
<evidence type="ECO:0000259" key="2">
    <source>
        <dbReference type="PROSITE" id="PS50075"/>
    </source>
</evidence>
<keyword evidence="1" id="KW-0175">Coiled coil</keyword>
<protein>
    <recommendedName>
        <fullName evidence="2">Carrier domain-containing protein</fullName>
    </recommendedName>
</protein>
<dbReference type="eggNOG" id="ENOG5033GDJ">
    <property type="taxonomic scope" value="Bacteria"/>
</dbReference>
<accession>D3PB92</accession>
<dbReference type="Gene3D" id="1.10.1200.10">
    <property type="entry name" value="ACP-like"/>
    <property type="match status" value="1"/>
</dbReference>
<dbReference type="HOGENOM" id="CLU_170154_1_0_0"/>
<gene>
    <name evidence="3" type="ordered locus">DEFDS_0371</name>
</gene>
<sequence>MQDRIQDIIIHSLKELNEELEKVELENPTIETRLYGVDGVLDSLALVTLITDLEEKISEEFGKNITLADERAMSQRRSPFRDVKSLVEYIEILLKEENDE</sequence>
<organism evidence="3 4">
    <name type="scientific">Deferribacter desulfuricans (strain DSM 14783 / JCM 11476 / NBRC 101012 / SSM1)</name>
    <dbReference type="NCBI Taxonomy" id="639282"/>
    <lineage>
        <taxon>Bacteria</taxon>
        <taxon>Pseudomonadati</taxon>
        <taxon>Deferribacterota</taxon>
        <taxon>Deferribacteres</taxon>
        <taxon>Deferribacterales</taxon>
        <taxon>Deferribacteraceae</taxon>
        <taxon>Deferribacter</taxon>
    </lineage>
</organism>
<dbReference type="RefSeq" id="WP_013007113.1">
    <property type="nucleotide sequence ID" value="NC_013939.1"/>
</dbReference>
<evidence type="ECO:0000313" key="4">
    <source>
        <dbReference type="Proteomes" id="UP000001520"/>
    </source>
</evidence>
<evidence type="ECO:0000256" key="1">
    <source>
        <dbReference type="SAM" id="Coils"/>
    </source>
</evidence>
<keyword evidence="4" id="KW-1185">Reference proteome</keyword>
<dbReference type="AlphaFoldDB" id="D3PB92"/>
<reference evidence="3 4" key="1">
    <citation type="journal article" date="2010" name="DNA Res.">
        <title>Bacterial lifestyle in a deep-sea hydrothermal vent chimney revealed by the genome sequence of the thermophilic bacterium Deferribacter desulfuricans SSM1.</title>
        <authorList>
            <person name="Takaki Y."/>
            <person name="Shimamura S."/>
            <person name="Nakagawa S."/>
            <person name="Fukuhara Y."/>
            <person name="Horikawa H."/>
            <person name="Ankai A."/>
            <person name="Harada T."/>
            <person name="Hosoyama A."/>
            <person name="Oguchi A."/>
            <person name="Fukui S."/>
            <person name="Fujita N."/>
            <person name="Takami H."/>
            <person name="Takai K."/>
        </authorList>
    </citation>
    <scope>NUCLEOTIDE SEQUENCE [LARGE SCALE GENOMIC DNA]</scope>
    <source>
        <strain evidence="4">DSM 14783 / JCM 11476 / NBRC 101012 / SSM1</strain>
    </source>
</reference>
<dbReference type="STRING" id="639282.DEFDS_0371"/>
<feature type="domain" description="Carrier" evidence="2">
    <location>
        <begin position="1"/>
        <end position="94"/>
    </location>
</feature>
<name>D3PB92_DEFDS</name>
<dbReference type="EMBL" id="AP011529">
    <property type="protein sequence ID" value="BAI79865.1"/>
    <property type="molecule type" value="Genomic_DNA"/>
</dbReference>
<dbReference type="KEGG" id="ddf:DEFDS_0371"/>
<feature type="coiled-coil region" evidence="1">
    <location>
        <begin position="6"/>
        <end position="33"/>
    </location>
</feature>
<dbReference type="OrthoDB" id="7065718at2"/>
<dbReference type="PROSITE" id="PS50075">
    <property type="entry name" value="CARRIER"/>
    <property type="match status" value="1"/>
</dbReference>
<proteinExistence type="predicted"/>